<evidence type="ECO:0000256" key="7">
    <source>
        <dbReference type="ARBA" id="ARBA00023065"/>
    </source>
</evidence>
<dbReference type="EMBL" id="KZ772701">
    <property type="protein sequence ID" value="PTQ42649.1"/>
    <property type="molecule type" value="Genomic_DNA"/>
</dbReference>
<dbReference type="SMART" id="SM00079">
    <property type="entry name" value="PBPe"/>
    <property type="match status" value="1"/>
</dbReference>
<accession>A0A2R6X991</accession>
<dbReference type="SUPFAM" id="SSF53822">
    <property type="entry name" value="Periplasmic binding protein-like I"/>
    <property type="match status" value="1"/>
</dbReference>
<dbReference type="FunFam" id="3.40.190.10:FF:000109">
    <property type="entry name" value="Glutamate receptor"/>
    <property type="match status" value="1"/>
</dbReference>
<dbReference type="Proteomes" id="UP000244005">
    <property type="component" value="Unassembled WGS sequence"/>
</dbReference>
<keyword evidence="4 16" id="KW-0812">Transmembrane</keyword>
<dbReference type="OMA" id="DSDIQHS"/>
<dbReference type="InterPro" id="IPR019594">
    <property type="entry name" value="Glu/Gly-bd"/>
</dbReference>
<dbReference type="Pfam" id="PF01094">
    <property type="entry name" value="ANF_receptor"/>
    <property type="match status" value="1"/>
</dbReference>
<evidence type="ECO:0000259" key="17">
    <source>
        <dbReference type="SMART" id="SM00079"/>
    </source>
</evidence>
<evidence type="ECO:0000256" key="12">
    <source>
        <dbReference type="ARBA" id="ARBA00023303"/>
    </source>
</evidence>
<evidence type="ECO:0000256" key="6">
    <source>
        <dbReference type="ARBA" id="ARBA00022989"/>
    </source>
</evidence>
<evidence type="ECO:0000256" key="13">
    <source>
        <dbReference type="PIRNR" id="PIRNR037090"/>
    </source>
</evidence>
<dbReference type="PIRSF" id="PIRSF037090">
    <property type="entry name" value="Iontro_Glu-like_rcpt_pln"/>
    <property type="match status" value="1"/>
</dbReference>
<evidence type="ECO:0000256" key="15">
    <source>
        <dbReference type="SAM" id="MobiDB-lite"/>
    </source>
</evidence>
<evidence type="ECO:0000256" key="1">
    <source>
        <dbReference type="ARBA" id="ARBA00004141"/>
    </source>
</evidence>
<keyword evidence="6 16" id="KW-1133">Transmembrane helix</keyword>
<evidence type="ECO:0000313" key="18">
    <source>
        <dbReference type="EMBL" id="PTQ42649.1"/>
    </source>
</evidence>
<dbReference type="FunFam" id="3.40.190.10:FF:000039">
    <property type="entry name" value="Glutamate receptor"/>
    <property type="match status" value="1"/>
</dbReference>
<keyword evidence="19" id="KW-1185">Reference proteome</keyword>
<dbReference type="GO" id="GO:0005886">
    <property type="term" value="C:plasma membrane"/>
    <property type="evidence" value="ECO:0000318"/>
    <property type="project" value="GO_Central"/>
</dbReference>
<proteinExistence type="inferred from homology"/>
<evidence type="ECO:0000256" key="2">
    <source>
        <dbReference type="ARBA" id="ARBA00008685"/>
    </source>
</evidence>
<dbReference type="OrthoDB" id="5984008at2759"/>
<dbReference type="Pfam" id="PF00060">
    <property type="entry name" value="Lig_chan"/>
    <property type="match status" value="1"/>
</dbReference>
<dbReference type="InterPro" id="IPR001320">
    <property type="entry name" value="Iontro_rcpt_C"/>
</dbReference>
<keyword evidence="7 13" id="KW-0406">Ion transport</keyword>
<keyword evidence="12 13" id="KW-0407">Ion channel</keyword>
<protein>
    <recommendedName>
        <fullName evidence="13">Glutamate receptor</fullName>
    </recommendedName>
</protein>
<keyword evidence="14" id="KW-1015">Disulfide bond</keyword>
<dbReference type="CDD" id="cd19990">
    <property type="entry name" value="PBP1_GABAb_receptor_plant"/>
    <property type="match status" value="1"/>
</dbReference>
<feature type="disulfide bond" evidence="14">
    <location>
        <begin position="774"/>
        <end position="837"/>
    </location>
</feature>
<feature type="transmembrane region" description="Helical" evidence="16">
    <location>
        <begin position="609"/>
        <end position="628"/>
    </location>
</feature>
<evidence type="ECO:0000256" key="14">
    <source>
        <dbReference type="PIRSR" id="PIRSR037090-50"/>
    </source>
</evidence>
<sequence>MQLWQLLVVVCAWWWWSVLIFTTWTGGQVQGANTTLRIGALFAYNTSIGNEARTAITLAVQDVNANDTILKDIKLEIRTSDSNCTSFQGAAAAVDMLKTNVVAIVGPQTSEVAQFTADLASATQVPLVSFSATDPSLTEGSNHYFVRTVHNDAVQMAAIAAVIELYGWREVTAISTNDYVGVNSIDALSDSLQLVGATLGFKTLISPDVEKKDMIPVMTELSLLESRVFVVHVQPRIARMFFSTARSMAMMTTGCVWILSEATTGLLDDLPSTDSIWASLQGVVGVRAYVPSTPELDSFHARFKQYMQSSATSSLLSNRAVMNLYGLYAYDAVWMVAHAIENFVNHGGNFSFIPRPPIADDAGGTTELASLKILEDGDAFMEQLKSTQFEGLSGPIGLNKFGDLEHTDYEIVNIFGTAQRVVGYWNNETGFSQNPFVFNSSAPPSPSRPPSSRAAEPPPPKLQDVIWPGGTAQVPKGWVVPKNGKPLLIGVPYKVGYREFVDINPNRTMFHGFCIEVFQAALTFLPYSVSYKFEVYGNGTNTPNYDDLVEEIVNKRYDAVVGDVTITTKRSKTVDFTQPYSASGLVVVVPTKSGGSNHAWAFMRPFTPLMWCTTGLFFLFTGLALWILEHKKNRDFRGRPKKQLVTTLWFIFSTLFFSQREKIKSTLGRAVLIIWLFVVLIVTSSYTASLTSILTVQQLFPTIQGIAGLVTSNVAIGYQAGSFVAEYLQQLNVPKERLVPLGTMSEYADALQKGLVGAIVDELPYVQVFLSSECAFMIAGQEFTKSGWGFEFDKSGWGFAFPKGSQLAVDMSTAILALAENGDLQKIHDYWLNAHDCTSPGLVVDPNDNELGLNTFWGLFLITGTASIFCVVLYYSRLIWQHHKTYRDEEFSESETLSSRASRGRSFLRSLVSFIEEAEVAATVARADASANNSQRKHRDRRRSRSSFGDERVGSGRSDIPDHHEHPDHASDRHNHVMDRNSVI</sequence>
<evidence type="ECO:0000256" key="8">
    <source>
        <dbReference type="ARBA" id="ARBA00023136"/>
    </source>
</evidence>
<feature type="compositionally biased region" description="Basic residues" evidence="15">
    <location>
        <begin position="935"/>
        <end position="945"/>
    </location>
</feature>
<keyword evidence="11 13" id="KW-1071">Ligand-gated ion channel</keyword>
<evidence type="ECO:0000256" key="16">
    <source>
        <dbReference type="SAM" id="Phobius"/>
    </source>
</evidence>
<dbReference type="AlphaFoldDB" id="A0A2R6X991"/>
<evidence type="ECO:0000256" key="9">
    <source>
        <dbReference type="ARBA" id="ARBA00023170"/>
    </source>
</evidence>
<evidence type="ECO:0000256" key="11">
    <source>
        <dbReference type="ARBA" id="ARBA00023286"/>
    </source>
</evidence>
<name>A0A2R6X991_MARPO</name>
<evidence type="ECO:0000256" key="10">
    <source>
        <dbReference type="ARBA" id="ARBA00023180"/>
    </source>
</evidence>
<evidence type="ECO:0000256" key="5">
    <source>
        <dbReference type="ARBA" id="ARBA00022729"/>
    </source>
</evidence>
<feature type="compositionally biased region" description="Basic and acidic residues" evidence="15">
    <location>
        <begin position="948"/>
        <end position="984"/>
    </location>
</feature>
<feature type="region of interest" description="Disordered" evidence="15">
    <location>
        <begin position="436"/>
        <end position="461"/>
    </location>
</feature>
<organism evidence="18 19">
    <name type="scientific">Marchantia polymorpha</name>
    <name type="common">Common liverwort</name>
    <name type="synonym">Marchantia aquatica</name>
    <dbReference type="NCBI Taxonomy" id="3197"/>
    <lineage>
        <taxon>Eukaryota</taxon>
        <taxon>Viridiplantae</taxon>
        <taxon>Streptophyta</taxon>
        <taxon>Embryophyta</taxon>
        <taxon>Marchantiophyta</taxon>
        <taxon>Marchantiopsida</taxon>
        <taxon>Marchantiidae</taxon>
        <taxon>Marchantiales</taxon>
        <taxon>Marchantiaceae</taxon>
        <taxon>Marchantia</taxon>
    </lineage>
</organism>
<keyword evidence="3 13" id="KW-0813">Transport</keyword>
<dbReference type="GO" id="GO:0015276">
    <property type="term" value="F:ligand-gated monoatomic ion channel activity"/>
    <property type="evidence" value="ECO:0000318"/>
    <property type="project" value="GO_Central"/>
</dbReference>
<dbReference type="Gramene" id="Mp1g01040.1">
    <property type="protein sequence ID" value="Mp1g01040.1.cds"/>
    <property type="gene ID" value="Mp1g01040"/>
</dbReference>
<dbReference type="FunFam" id="3.40.50.2300:FF:000081">
    <property type="entry name" value="Glutamate receptor"/>
    <property type="match status" value="1"/>
</dbReference>
<keyword evidence="8 13" id="KW-0472">Membrane</keyword>
<feature type="transmembrane region" description="Helical" evidence="16">
    <location>
        <begin position="670"/>
        <end position="694"/>
    </location>
</feature>
<keyword evidence="10" id="KW-0325">Glycoprotein</keyword>
<dbReference type="CDD" id="cd13686">
    <property type="entry name" value="GluR_Plant"/>
    <property type="match status" value="1"/>
</dbReference>
<comment type="function">
    <text evidence="13">Glutamate-gated receptor that probably acts as non-selective cation channel.</text>
</comment>
<dbReference type="InterPro" id="IPR017103">
    <property type="entry name" value="Iontropic_Glu_rcpt_pln"/>
</dbReference>
<dbReference type="InterPro" id="IPR028082">
    <property type="entry name" value="Peripla_BP_I"/>
</dbReference>
<dbReference type="InterPro" id="IPR001828">
    <property type="entry name" value="ANF_lig-bd_rcpt"/>
</dbReference>
<dbReference type="PANTHER" id="PTHR18966">
    <property type="entry name" value="IONOTROPIC GLUTAMATE RECEPTOR"/>
    <property type="match status" value="1"/>
</dbReference>
<evidence type="ECO:0000256" key="3">
    <source>
        <dbReference type="ARBA" id="ARBA00022448"/>
    </source>
</evidence>
<comment type="similarity">
    <text evidence="2 13">Belongs to the glutamate-gated ion channel (TC 1.A.10.1) family.</text>
</comment>
<dbReference type="InterPro" id="IPR015683">
    <property type="entry name" value="Ionotropic_Glu_rcpt"/>
</dbReference>
<dbReference type="GO" id="GO:0038023">
    <property type="term" value="F:signaling receptor activity"/>
    <property type="evidence" value="ECO:0000318"/>
    <property type="project" value="GO_Central"/>
</dbReference>
<feature type="transmembrane region" description="Helical" evidence="16">
    <location>
        <begin position="6"/>
        <end position="27"/>
    </location>
</feature>
<feature type="region of interest" description="Disordered" evidence="15">
    <location>
        <begin position="926"/>
        <end position="984"/>
    </location>
</feature>
<dbReference type="SUPFAM" id="SSF53850">
    <property type="entry name" value="Periplasmic binding protein-like II"/>
    <property type="match status" value="1"/>
</dbReference>
<feature type="transmembrane region" description="Helical" evidence="16">
    <location>
        <begin position="856"/>
        <end position="875"/>
    </location>
</feature>
<dbReference type="FunFam" id="1.10.287.70:FF:000037">
    <property type="entry name" value="Glutamate receptor"/>
    <property type="match status" value="1"/>
</dbReference>
<dbReference type="FunFam" id="3.40.190.10:FF:000054">
    <property type="entry name" value="Glutamate receptor"/>
    <property type="match status" value="1"/>
</dbReference>
<dbReference type="Gene3D" id="3.40.190.10">
    <property type="entry name" value="Periplasmic binding protein-like II"/>
    <property type="match status" value="2"/>
</dbReference>
<dbReference type="Gene3D" id="1.10.287.70">
    <property type="match status" value="1"/>
</dbReference>
<dbReference type="PRINTS" id="PR01176">
    <property type="entry name" value="GABABRECEPTR"/>
</dbReference>
<keyword evidence="5" id="KW-0732">Signal</keyword>
<keyword evidence="9 13" id="KW-0675">Receptor</keyword>
<dbReference type="InterPro" id="IPR044440">
    <property type="entry name" value="GABAb_receptor_plant_PBP1"/>
</dbReference>
<feature type="domain" description="Ionotropic glutamate receptor C-terminal" evidence="17">
    <location>
        <begin position="488"/>
        <end position="834"/>
    </location>
</feature>
<dbReference type="Pfam" id="PF10613">
    <property type="entry name" value="Lig_chan-Glu_bd"/>
    <property type="match status" value="1"/>
</dbReference>
<comment type="subcellular location">
    <subcellularLocation>
        <location evidence="1">Membrane</location>
        <topology evidence="1">Multi-pass membrane protein</topology>
    </subcellularLocation>
</comment>
<gene>
    <name evidence="18" type="ORF">MARPO_0029s0142</name>
</gene>
<dbReference type="Gene3D" id="3.40.50.2300">
    <property type="match status" value="2"/>
</dbReference>
<evidence type="ECO:0000313" key="19">
    <source>
        <dbReference type="Proteomes" id="UP000244005"/>
    </source>
</evidence>
<dbReference type="SMR" id="A0A2R6X991"/>
<reference evidence="19" key="1">
    <citation type="journal article" date="2017" name="Cell">
        <title>Insights into land plant evolution garnered from the Marchantia polymorpha genome.</title>
        <authorList>
            <person name="Bowman J.L."/>
            <person name="Kohchi T."/>
            <person name="Yamato K.T."/>
            <person name="Jenkins J."/>
            <person name="Shu S."/>
            <person name="Ishizaki K."/>
            <person name="Yamaoka S."/>
            <person name="Nishihama R."/>
            <person name="Nakamura Y."/>
            <person name="Berger F."/>
            <person name="Adam C."/>
            <person name="Aki S.S."/>
            <person name="Althoff F."/>
            <person name="Araki T."/>
            <person name="Arteaga-Vazquez M.A."/>
            <person name="Balasubrmanian S."/>
            <person name="Barry K."/>
            <person name="Bauer D."/>
            <person name="Boehm C.R."/>
            <person name="Briginshaw L."/>
            <person name="Caballero-Perez J."/>
            <person name="Catarino B."/>
            <person name="Chen F."/>
            <person name="Chiyoda S."/>
            <person name="Chovatia M."/>
            <person name="Davies K.M."/>
            <person name="Delmans M."/>
            <person name="Demura T."/>
            <person name="Dierschke T."/>
            <person name="Dolan L."/>
            <person name="Dorantes-Acosta A.E."/>
            <person name="Eklund D.M."/>
            <person name="Florent S.N."/>
            <person name="Flores-Sandoval E."/>
            <person name="Fujiyama A."/>
            <person name="Fukuzawa H."/>
            <person name="Galik B."/>
            <person name="Grimanelli D."/>
            <person name="Grimwood J."/>
            <person name="Grossniklaus U."/>
            <person name="Hamada T."/>
            <person name="Haseloff J."/>
            <person name="Hetherington A.J."/>
            <person name="Higo A."/>
            <person name="Hirakawa Y."/>
            <person name="Hundley H.N."/>
            <person name="Ikeda Y."/>
            <person name="Inoue K."/>
            <person name="Inoue S.I."/>
            <person name="Ishida S."/>
            <person name="Jia Q."/>
            <person name="Kakita M."/>
            <person name="Kanazawa T."/>
            <person name="Kawai Y."/>
            <person name="Kawashima T."/>
            <person name="Kennedy M."/>
            <person name="Kinose K."/>
            <person name="Kinoshita T."/>
            <person name="Kohara Y."/>
            <person name="Koide E."/>
            <person name="Komatsu K."/>
            <person name="Kopischke S."/>
            <person name="Kubo M."/>
            <person name="Kyozuka J."/>
            <person name="Lagercrantz U."/>
            <person name="Lin S.S."/>
            <person name="Lindquist E."/>
            <person name="Lipzen A.M."/>
            <person name="Lu C.W."/>
            <person name="De Luna E."/>
            <person name="Martienssen R.A."/>
            <person name="Minamino N."/>
            <person name="Mizutani M."/>
            <person name="Mizutani M."/>
            <person name="Mochizuki N."/>
            <person name="Monte I."/>
            <person name="Mosher R."/>
            <person name="Nagasaki H."/>
            <person name="Nakagami H."/>
            <person name="Naramoto S."/>
            <person name="Nishitani K."/>
            <person name="Ohtani M."/>
            <person name="Okamoto T."/>
            <person name="Okumura M."/>
            <person name="Phillips J."/>
            <person name="Pollak B."/>
            <person name="Reinders A."/>
            <person name="Rovekamp M."/>
            <person name="Sano R."/>
            <person name="Sawa S."/>
            <person name="Schmid M.W."/>
            <person name="Shirakawa M."/>
            <person name="Solano R."/>
            <person name="Spunde A."/>
            <person name="Suetsugu N."/>
            <person name="Sugano S."/>
            <person name="Sugiyama A."/>
            <person name="Sun R."/>
            <person name="Suzuki Y."/>
            <person name="Takenaka M."/>
            <person name="Takezawa D."/>
            <person name="Tomogane H."/>
            <person name="Tsuzuki M."/>
            <person name="Ueda T."/>
            <person name="Umeda M."/>
            <person name="Ward J.M."/>
            <person name="Watanabe Y."/>
            <person name="Yazaki K."/>
            <person name="Yokoyama R."/>
            <person name="Yoshitake Y."/>
            <person name="Yotsui I."/>
            <person name="Zachgo S."/>
            <person name="Schmutz J."/>
        </authorList>
    </citation>
    <scope>NUCLEOTIDE SEQUENCE [LARGE SCALE GENOMIC DNA]</scope>
    <source>
        <strain evidence="19">Tak-1</strain>
    </source>
</reference>
<evidence type="ECO:0000256" key="4">
    <source>
        <dbReference type="ARBA" id="ARBA00022692"/>
    </source>
</evidence>